<evidence type="ECO:0008006" key="3">
    <source>
        <dbReference type="Google" id="ProtNLM"/>
    </source>
</evidence>
<dbReference type="Gene3D" id="3.20.20.70">
    <property type="entry name" value="Aldolase class I"/>
    <property type="match status" value="1"/>
</dbReference>
<dbReference type="SUPFAM" id="SSF51445">
    <property type="entry name" value="(Trans)glycosidases"/>
    <property type="match status" value="1"/>
</dbReference>
<dbReference type="PANTHER" id="PTHR43053">
    <property type="entry name" value="GLYCOSIDASE FAMILY 31"/>
    <property type="match status" value="1"/>
</dbReference>
<evidence type="ECO:0000313" key="1">
    <source>
        <dbReference type="EMBL" id="WOO41986.1"/>
    </source>
</evidence>
<dbReference type="InterPro" id="IPR017853">
    <property type="entry name" value="GH"/>
</dbReference>
<dbReference type="EMBL" id="CP136920">
    <property type="protein sequence ID" value="WOO41986.1"/>
    <property type="molecule type" value="Genomic_DNA"/>
</dbReference>
<dbReference type="InterPro" id="IPR013785">
    <property type="entry name" value="Aldolase_TIM"/>
</dbReference>
<protein>
    <recommendedName>
        <fullName evidence="3">Alpha-galactosidase</fullName>
    </recommendedName>
</protein>
<dbReference type="RefSeq" id="WP_317834470.1">
    <property type="nucleotide sequence ID" value="NZ_CP136920.1"/>
</dbReference>
<sequence>MNALSWVSDMLNGDWDLQSDRLRVYRGSEDQMVWEGPLLPSLWLAPSGGERLFVKAEVSGFKPGDNATSGELELVFPDVANGQMRFTILEDSLRIESFSLHWLGQPIPIIAMYIGAVEMGEEERRIVPSLDVPFWPAWLAEGVCIPGGKTGPIQSFFRNWELGHSRIALGNFAPAMGSLYGAAYPRPLLACGMGGKHGWVVLGTPSAPDGALTFQTRSSCACLEILYREDLWGSVDQPTRTWEDFLHVTWGDHPVEVYGRFYYPEQAETKPSGHQLSWWNTWGDFKERVFELDDTAERSKNSFDVDVLVYDDLWETMNSSGDPNYERFPEFDQSVQKALDLGLKIGFWQSVGWLDDPEVFDLDKNDLLCGADGEPRQCSWSFDPFSKAPRHYALDPSSPRARQFLIERTKRVIERYPTSLLKLDFCYGLPGPDVAVPRDLEWRGERMGIGLFDIIAKTALEVRPDIIIVCYSLSPLFAKYGNIVSLDDLGDAAGREAEGHGQWSAWATIAGRGGLAINASSGYHWEAERDVLLNTAVIGAPGGILPTYMADGSEMPKEQFRPRRALAKWFRRTAGWKPLWLNSHLGDFNRDPEINCWGRLEVLDGEERLVSLALRSEAHESGLIDRFPNLGWEGDWAIISQDDQAIEKSSAVAFIPIGLGKLSIDYSVWPKKVVGVFESESGDREEDIPWEWVDGVLLLSVDDFALFRGLLGIVVYRADNPGDSN</sequence>
<dbReference type="InterPro" id="IPR050985">
    <property type="entry name" value="Alpha-glycosidase_related"/>
</dbReference>
<gene>
    <name evidence="1" type="ORF">RZN69_02720</name>
</gene>
<dbReference type="AlphaFoldDB" id="A0AAQ3QU29"/>
<keyword evidence="2" id="KW-1185">Reference proteome</keyword>
<reference evidence="1 2" key="1">
    <citation type="submission" date="2023-10" db="EMBL/GenBank/DDBJ databases">
        <title>Rubellicoccus peritrichatus gen. nov., sp. nov., isolated from an algae of coral reef tank.</title>
        <authorList>
            <person name="Luo J."/>
        </authorList>
    </citation>
    <scope>NUCLEOTIDE SEQUENCE [LARGE SCALE GENOMIC DNA]</scope>
    <source>
        <strain evidence="1 2">CR14</strain>
    </source>
</reference>
<dbReference type="GO" id="GO:0004557">
    <property type="term" value="F:alpha-galactosidase activity"/>
    <property type="evidence" value="ECO:0007669"/>
    <property type="project" value="UniProtKB-ARBA"/>
</dbReference>
<proteinExistence type="predicted"/>
<dbReference type="Proteomes" id="UP001304300">
    <property type="component" value="Chromosome"/>
</dbReference>
<name>A0AAQ3QU29_9BACT</name>
<organism evidence="1 2">
    <name type="scientific">Rubellicoccus peritrichatus</name>
    <dbReference type="NCBI Taxonomy" id="3080537"/>
    <lineage>
        <taxon>Bacteria</taxon>
        <taxon>Pseudomonadati</taxon>
        <taxon>Verrucomicrobiota</taxon>
        <taxon>Opitutia</taxon>
        <taxon>Puniceicoccales</taxon>
        <taxon>Cerasicoccaceae</taxon>
        <taxon>Rubellicoccus</taxon>
    </lineage>
</organism>
<accession>A0AAQ3QU29</accession>
<dbReference type="KEGG" id="puo:RZN69_02720"/>
<evidence type="ECO:0000313" key="2">
    <source>
        <dbReference type="Proteomes" id="UP001304300"/>
    </source>
</evidence>